<sequence>MLSESIQKKGASGGSFGEAAMVVDGGEGVVMMVAATMVVPAAMVAKSGCAWRRVIEEDRLKLKELMKLCTKLSDRVFDLEKTKNAQAKEIANLKKKVKKLERNRRSRTPGIIFFKIGTSRKRSLGEDDASK</sequence>
<protein>
    <submittedName>
        <fullName evidence="2">Uncharacterized protein</fullName>
    </submittedName>
</protein>
<dbReference type="SUPFAM" id="SSF90250">
    <property type="entry name" value="Troponin coil-coiled subunits"/>
    <property type="match status" value="1"/>
</dbReference>
<accession>A0A6L2J319</accession>
<dbReference type="EMBL" id="BKCJ010000250">
    <property type="protein sequence ID" value="GEU31423.1"/>
    <property type="molecule type" value="Genomic_DNA"/>
</dbReference>
<dbReference type="AlphaFoldDB" id="A0A6L2J319"/>
<dbReference type="InterPro" id="IPR038077">
    <property type="entry name" value="Troponin_sf"/>
</dbReference>
<organism evidence="2">
    <name type="scientific">Tanacetum cinerariifolium</name>
    <name type="common">Dalmatian daisy</name>
    <name type="synonym">Chrysanthemum cinerariifolium</name>
    <dbReference type="NCBI Taxonomy" id="118510"/>
    <lineage>
        <taxon>Eukaryota</taxon>
        <taxon>Viridiplantae</taxon>
        <taxon>Streptophyta</taxon>
        <taxon>Embryophyta</taxon>
        <taxon>Tracheophyta</taxon>
        <taxon>Spermatophyta</taxon>
        <taxon>Magnoliopsida</taxon>
        <taxon>eudicotyledons</taxon>
        <taxon>Gunneridae</taxon>
        <taxon>Pentapetalae</taxon>
        <taxon>asterids</taxon>
        <taxon>campanulids</taxon>
        <taxon>Asterales</taxon>
        <taxon>Asteraceae</taxon>
        <taxon>Asteroideae</taxon>
        <taxon>Anthemideae</taxon>
        <taxon>Anthemidinae</taxon>
        <taxon>Tanacetum</taxon>
    </lineage>
</organism>
<evidence type="ECO:0000313" key="2">
    <source>
        <dbReference type="EMBL" id="GEU31423.1"/>
    </source>
</evidence>
<comment type="caution">
    <text evidence="2">The sequence shown here is derived from an EMBL/GenBank/DDBJ whole genome shotgun (WGS) entry which is preliminary data.</text>
</comment>
<proteinExistence type="predicted"/>
<gene>
    <name evidence="2" type="ORF">Tci_003401</name>
</gene>
<reference evidence="2" key="1">
    <citation type="journal article" date="2019" name="Sci. Rep.">
        <title>Draft genome of Tanacetum cinerariifolium, the natural source of mosquito coil.</title>
        <authorList>
            <person name="Yamashiro T."/>
            <person name="Shiraishi A."/>
            <person name="Satake H."/>
            <person name="Nakayama K."/>
        </authorList>
    </citation>
    <scope>NUCLEOTIDE SEQUENCE</scope>
</reference>
<name>A0A6L2J319_TANCI</name>
<evidence type="ECO:0000256" key="1">
    <source>
        <dbReference type="SAM" id="Coils"/>
    </source>
</evidence>
<keyword evidence="1" id="KW-0175">Coiled coil</keyword>
<feature type="coiled-coil region" evidence="1">
    <location>
        <begin position="76"/>
        <end position="103"/>
    </location>
</feature>